<dbReference type="InterPro" id="IPR003688">
    <property type="entry name" value="TraG/VirD4"/>
</dbReference>
<proteinExistence type="predicted"/>
<gene>
    <name evidence="1" type="ORF">C7B45_02455</name>
</gene>
<sequence length="128" mass="14242">MISPTRLGKSSLVYLPLLLAVPEVPHRERPLLVIADPKHELLALTGTRLKTAGYQVHPITFDDTSLADRWNQLKGITDDQGQVNHQPLLGTGRCHDIHPKMSQVNVLQWRQCGRNEETQGEAGGHDTP</sequence>
<dbReference type="AlphaFoldDB" id="A0A2T2WN28"/>
<name>A0A2T2WN28_9FIRM</name>
<reference evidence="1 2" key="1">
    <citation type="journal article" date="2014" name="BMC Genomics">
        <title>Comparison of environmental and isolate Sulfobacillus genomes reveals diverse carbon, sulfur, nitrogen, and hydrogen metabolisms.</title>
        <authorList>
            <person name="Justice N.B."/>
            <person name="Norman A."/>
            <person name="Brown C.T."/>
            <person name="Singh A."/>
            <person name="Thomas B.C."/>
            <person name="Banfield J.F."/>
        </authorList>
    </citation>
    <scope>NUCLEOTIDE SEQUENCE [LARGE SCALE GENOMIC DNA]</scope>
    <source>
        <strain evidence="1">AMDSBA3</strain>
    </source>
</reference>
<comment type="caution">
    <text evidence="1">The sequence shown here is derived from an EMBL/GenBank/DDBJ whole genome shotgun (WGS) entry which is preliminary data.</text>
</comment>
<organism evidence="1 2">
    <name type="scientific">Sulfobacillus acidophilus</name>
    <dbReference type="NCBI Taxonomy" id="53633"/>
    <lineage>
        <taxon>Bacteria</taxon>
        <taxon>Bacillati</taxon>
        <taxon>Bacillota</taxon>
        <taxon>Clostridia</taxon>
        <taxon>Eubacteriales</taxon>
        <taxon>Clostridiales Family XVII. Incertae Sedis</taxon>
        <taxon>Sulfobacillus</taxon>
    </lineage>
</organism>
<evidence type="ECO:0000313" key="1">
    <source>
        <dbReference type="EMBL" id="PSR23649.1"/>
    </source>
</evidence>
<accession>A0A2T2WN28</accession>
<evidence type="ECO:0000313" key="2">
    <source>
        <dbReference type="Proteomes" id="UP000241848"/>
    </source>
</evidence>
<dbReference type="EMBL" id="PXYV01000004">
    <property type="protein sequence ID" value="PSR23649.1"/>
    <property type="molecule type" value="Genomic_DNA"/>
</dbReference>
<dbReference type="Proteomes" id="UP000241848">
    <property type="component" value="Unassembled WGS sequence"/>
</dbReference>
<protein>
    <submittedName>
        <fullName evidence="1">Uncharacterized protein</fullName>
    </submittedName>
</protein>
<dbReference type="GO" id="GO:0016020">
    <property type="term" value="C:membrane"/>
    <property type="evidence" value="ECO:0007669"/>
    <property type="project" value="InterPro"/>
</dbReference>
<dbReference type="Pfam" id="PF02534">
    <property type="entry name" value="T4SS-DNA_transf"/>
    <property type="match status" value="1"/>
</dbReference>